<reference evidence="1 2" key="1">
    <citation type="journal article" date="2018" name="IMA Fungus">
        <title>IMA Genome-F 9: Draft genome sequence of Annulohypoxylon stygium, Aspergillus mulundensis, Berkeleyomyces basicola (syn. Thielaviopsis basicola), Ceratocystis smalleyi, two Cercospora beticola strains, Coleophoma cylindrospora, Fusarium fracticaudum, Phialophora cf. hyalina, and Morchella septimelata.</title>
        <authorList>
            <person name="Wingfield B.D."/>
            <person name="Bills G.F."/>
            <person name="Dong Y."/>
            <person name="Huang W."/>
            <person name="Nel W.J."/>
            <person name="Swalarsk-Parry B.S."/>
            <person name="Vaghefi N."/>
            <person name="Wilken P.M."/>
            <person name="An Z."/>
            <person name="de Beer Z.W."/>
            <person name="De Vos L."/>
            <person name="Chen L."/>
            <person name="Duong T.A."/>
            <person name="Gao Y."/>
            <person name="Hammerbacher A."/>
            <person name="Kikkert J.R."/>
            <person name="Li Y."/>
            <person name="Li H."/>
            <person name="Li K."/>
            <person name="Li Q."/>
            <person name="Liu X."/>
            <person name="Ma X."/>
            <person name="Naidoo K."/>
            <person name="Pethybridge S.J."/>
            <person name="Sun J."/>
            <person name="Steenkamp E.T."/>
            <person name="van der Nest M.A."/>
            <person name="van Wyk S."/>
            <person name="Wingfield M.J."/>
            <person name="Xiong C."/>
            <person name="Yue Q."/>
            <person name="Zhang X."/>
        </authorList>
    </citation>
    <scope>NUCLEOTIDE SEQUENCE [LARGE SCALE GENOMIC DNA]</scope>
    <source>
        <strain evidence="1 2">BP 5553</strain>
    </source>
</reference>
<dbReference type="EMBL" id="NPIC01000001">
    <property type="protein sequence ID" value="RDL41884.1"/>
    <property type="molecule type" value="Genomic_DNA"/>
</dbReference>
<dbReference type="PANTHER" id="PTHR14614:SF132">
    <property type="entry name" value="PROTEIN-LYSINE METHYLTRANSFERASE C42C1.13"/>
    <property type="match status" value="1"/>
</dbReference>
<proteinExistence type="predicted"/>
<dbReference type="STRING" id="2656787.A0A370U278"/>
<dbReference type="GeneID" id="43594712"/>
<protein>
    <submittedName>
        <fullName evidence="1">Uncharacterized protein</fullName>
    </submittedName>
</protein>
<organism evidence="1 2">
    <name type="scientific">Venustampulla echinocandica</name>
    <dbReference type="NCBI Taxonomy" id="2656787"/>
    <lineage>
        <taxon>Eukaryota</taxon>
        <taxon>Fungi</taxon>
        <taxon>Dikarya</taxon>
        <taxon>Ascomycota</taxon>
        <taxon>Pezizomycotina</taxon>
        <taxon>Leotiomycetes</taxon>
        <taxon>Helotiales</taxon>
        <taxon>Pleuroascaceae</taxon>
        <taxon>Venustampulla</taxon>
    </lineage>
</organism>
<sequence length="389" mass="41942">MHYIRFLKPPRLQRGGSASQLTAKITLTTDLGESFLWADIRLVVELVGVDGKTNLLAGGKEYLWKGSEGMRSLEVSLPIPISKGRGKAAGIHSVRMLVRPVSVIQAVDTSAAVLGAGDGGLMAVRSMAVDTNPPQNASTVPSASLAERVINIGKSQLHIWEETGESIARHIWDAGLVLSSYLTSISNPSSECPSLSEKLPKLPALQNALTQNDIHVLELGAGCGVVGITVSHAFPNISQIILTDLPEATEILSHNLSPSILKPLLSQTHAKITQQVLDWSSPLPPNIKDTKWQLVVVADCTYNPDVVPDLVNTLRRIAEGNRDLLVLLAMKVRHESEMVFFDLMEKGGFAVREKCILPLPVSGAEVGEEIEIYVFETGAGEQNEHGNVP</sequence>
<dbReference type="Pfam" id="PF10294">
    <property type="entry name" value="Methyltransf_16"/>
    <property type="match status" value="1"/>
</dbReference>
<dbReference type="AlphaFoldDB" id="A0A370U278"/>
<comment type="caution">
    <text evidence="1">The sequence shown here is derived from an EMBL/GenBank/DDBJ whole genome shotgun (WGS) entry which is preliminary data.</text>
</comment>
<dbReference type="InterPro" id="IPR019410">
    <property type="entry name" value="Methyltransf_16"/>
</dbReference>
<accession>A0A370U278</accession>
<evidence type="ECO:0000313" key="2">
    <source>
        <dbReference type="Proteomes" id="UP000254866"/>
    </source>
</evidence>
<dbReference type="RefSeq" id="XP_031874540.1">
    <property type="nucleotide sequence ID" value="XM_032010486.1"/>
</dbReference>
<dbReference type="GO" id="GO:0005829">
    <property type="term" value="C:cytosol"/>
    <property type="evidence" value="ECO:0007669"/>
    <property type="project" value="TreeGrafter"/>
</dbReference>
<keyword evidence="2" id="KW-1185">Reference proteome</keyword>
<name>A0A370U278_9HELO</name>
<gene>
    <name evidence="1" type="ORF">BP5553_01863</name>
</gene>
<dbReference type="Proteomes" id="UP000254866">
    <property type="component" value="Unassembled WGS sequence"/>
</dbReference>
<evidence type="ECO:0000313" key="1">
    <source>
        <dbReference type="EMBL" id="RDL41884.1"/>
    </source>
</evidence>
<dbReference type="OrthoDB" id="413520at2759"/>
<dbReference type="InterPro" id="IPR029063">
    <property type="entry name" value="SAM-dependent_MTases_sf"/>
</dbReference>
<dbReference type="SUPFAM" id="SSF53335">
    <property type="entry name" value="S-adenosyl-L-methionine-dependent methyltransferases"/>
    <property type="match status" value="1"/>
</dbReference>
<dbReference type="Gene3D" id="3.40.50.150">
    <property type="entry name" value="Vaccinia Virus protein VP39"/>
    <property type="match status" value="1"/>
</dbReference>
<dbReference type="GO" id="GO:0008757">
    <property type="term" value="F:S-adenosylmethionine-dependent methyltransferase activity"/>
    <property type="evidence" value="ECO:0007669"/>
    <property type="project" value="UniProtKB-ARBA"/>
</dbReference>
<dbReference type="PANTHER" id="PTHR14614">
    <property type="entry name" value="HEPATOCELLULAR CARCINOMA-ASSOCIATED ANTIGEN"/>
    <property type="match status" value="1"/>
</dbReference>